<accession>A0ABN1FNP0</accession>
<proteinExistence type="predicted"/>
<dbReference type="EMBL" id="BAAAHD010000080">
    <property type="protein sequence ID" value="GAA0594460.1"/>
    <property type="molecule type" value="Genomic_DNA"/>
</dbReference>
<protein>
    <submittedName>
        <fullName evidence="2">Uncharacterized protein</fullName>
    </submittedName>
</protein>
<keyword evidence="1" id="KW-0812">Transmembrane</keyword>
<reference evidence="2 3" key="1">
    <citation type="journal article" date="2019" name="Int. J. Syst. Evol. Microbiol.">
        <title>The Global Catalogue of Microorganisms (GCM) 10K type strain sequencing project: providing services to taxonomists for standard genome sequencing and annotation.</title>
        <authorList>
            <consortium name="The Broad Institute Genomics Platform"/>
            <consortium name="The Broad Institute Genome Sequencing Center for Infectious Disease"/>
            <person name="Wu L."/>
            <person name="Ma J."/>
        </authorList>
    </citation>
    <scope>NUCLEOTIDE SEQUENCE [LARGE SCALE GENOMIC DNA]</scope>
    <source>
        <strain evidence="2 3">JCM 10667</strain>
    </source>
</reference>
<sequence length="129" mass="13579">MSNSSAAAGRTGKRRSAARSVGIWGVTGLVSYGLTLTLVSDTFFWFAIPGVLGLLTVVIVATQAVLTRAPGSGDLRVLLKRYAMIVLVSAVLVAVPLVVDVRYAYPLIGVGMMAFLVAGKLLVEQRRSA</sequence>
<dbReference type="Proteomes" id="UP001501427">
    <property type="component" value="Unassembled WGS sequence"/>
</dbReference>
<evidence type="ECO:0000313" key="3">
    <source>
        <dbReference type="Proteomes" id="UP001501427"/>
    </source>
</evidence>
<feature type="transmembrane region" description="Helical" evidence="1">
    <location>
        <begin position="45"/>
        <end position="66"/>
    </location>
</feature>
<gene>
    <name evidence="2" type="ORF">GCM10009546_65840</name>
</gene>
<feature type="transmembrane region" description="Helical" evidence="1">
    <location>
        <begin position="78"/>
        <end position="97"/>
    </location>
</feature>
<name>A0ABN1FNP0_9ACTN</name>
<keyword evidence="3" id="KW-1185">Reference proteome</keyword>
<comment type="caution">
    <text evidence="2">The sequence shown here is derived from an EMBL/GenBank/DDBJ whole genome shotgun (WGS) entry which is preliminary data.</text>
</comment>
<keyword evidence="1" id="KW-1133">Transmembrane helix</keyword>
<feature type="transmembrane region" description="Helical" evidence="1">
    <location>
        <begin position="21"/>
        <end position="39"/>
    </location>
</feature>
<feature type="transmembrane region" description="Helical" evidence="1">
    <location>
        <begin position="103"/>
        <end position="123"/>
    </location>
</feature>
<evidence type="ECO:0000313" key="2">
    <source>
        <dbReference type="EMBL" id="GAA0594460.1"/>
    </source>
</evidence>
<organism evidence="2 3">
    <name type="scientific">Actinomadura livida</name>
    <dbReference type="NCBI Taxonomy" id="79909"/>
    <lineage>
        <taxon>Bacteria</taxon>
        <taxon>Bacillati</taxon>
        <taxon>Actinomycetota</taxon>
        <taxon>Actinomycetes</taxon>
        <taxon>Streptosporangiales</taxon>
        <taxon>Thermomonosporaceae</taxon>
        <taxon>Actinomadura</taxon>
    </lineage>
</organism>
<keyword evidence="1" id="KW-0472">Membrane</keyword>
<evidence type="ECO:0000256" key="1">
    <source>
        <dbReference type="SAM" id="Phobius"/>
    </source>
</evidence>